<organism evidence="13 14">
    <name type="scientific">Candidatus Nomurabacteria bacterium RIFCSPHIGHO2_01_FULL_42_16</name>
    <dbReference type="NCBI Taxonomy" id="1801743"/>
    <lineage>
        <taxon>Bacteria</taxon>
        <taxon>Candidatus Nomuraibacteriota</taxon>
    </lineage>
</organism>
<evidence type="ECO:0000256" key="7">
    <source>
        <dbReference type="ARBA" id="ARBA00022741"/>
    </source>
</evidence>
<evidence type="ECO:0000256" key="1">
    <source>
        <dbReference type="ARBA" id="ARBA00000085"/>
    </source>
</evidence>
<keyword evidence="9" id="KW-0067">ATP-binding</keyword>
<evidence type="ECO:0000256" key="5">
    <source>
        <dbReference type="ARBA" id="ARBA00022553"/>
    </source>
</evidence>
<dbReference type="PRINTS" id="PR00344">
    <property type="entry name" value="BCTRLSENSOR"/>
</dbReference>
<feature type="domain" description="Histidine kinase" evidence="12">
    <location>
        <begin position="28"/>
        <end position="251"/>
    </location>
</feature>
<dbReference type="CDD" id="cd00082">
    <property type="entry name" value="HisKA"/>
    <property type="match status" value="1"/>
</dbReference>
<comment type="subcellular location">
    <subcellularLocation>
        <location evidence="2">Cell membrane</location>
    </subcellularLocation>
</comment>
<dbReference type="InterPro" id="IPR003661">
    <property type="entry name" value="HisK_dim/P_dom"/>
</dbReference>
<dbReference type="SUPFAM" id="SSF47384">
    <property type="entry name" value="Homodimeric domain of signal transducing histidine kinase"/>
    <property type="match status" value="1"/>
</dbReference>
<evidence type="ECO:0000256" key="6">
    <source>
        <dbReference type="ARBA" id="ARBA00022679"/>
    </source>
</evidence>
<dbReference type="CDD" id="cd00075">
    <property type="entry name" value="HATPase"/>
    <property type="match status" value="1"/>
</dbReference>
<dbReference type="FunFam" id="3.30.565.10:FF:000023">
    <property type="entry name" value="PAS domain-containing sensor histidine kinase"/>
    <property type="match status" value="1"/>
</dbReference>
<comment type="catalytic activity">
    <reaction evidence="1">
        <text>ATP + protein L-histidine = ADP + protein N-phospho-L-histidine.</text>
        <dbReference type="EC" id="2.7.13.3"/>
    </reaction>
</comment>
<proteinExistence type="predicted"/>
<dbReference type="PANTHER" id="PTHR43711:SF31">
    <property type="entry name" value="HISTIDINE KINASE"/>
    <property type="match status" value="1"/>
</dbReference>
<comment type="caution">
    <text evidence="13">The sequence shown here is derived from an EMBL/GenBank/DDBJ whole genome shotgun (WGS) entry which is preliminary data.</text>
</comment>
<dbReference type="PROSITE" id="PS50109">
    <property type="entry name" value="HIS_KIN"/>
    <property type="match status" value="1"/>
</dbReference>
<evidence type="ECO:0000313" key="13">
    <source>
        <dbReference type="EMBL" id="OGI70571.1"/>
    </source>
</evidence>
<keyword evidence="7" id="KW-0547">Nucleotide-binding</keyword>
<dbReference type="Gene3D" id="1.10.287.130">
    <property type="match status" value="1"/>
</dbReference>
<dbReference type="InterPro" id="IPR004358">
    <property type="entry name" value="Sig_transdc_His_kin-like_C"/>
</dbReference>
<evidence type="ECO:0000256" key="4">
    <source>
        <dbReference type="ARBA" id="ARBA00022475"/>
    </source>
</evidence>
<keyword evidence="8" id="KW-0418">Kinase</keyword>
<dbReference type="Gene3D" id="3.30.565.10">
    <property type="entry name" value="Histidine kinase-like ATPase, C-terminal domain"/>
    <property type="match status" value="1"/>
</dbReference>
<dbReference type="InterPro" id="IPR050736">
    <property type="entry name" value="Sensor_HK_Regulatory"/>
</dbReference>
<dbReference type="Proteomes" id="UP000178059">
    <property type="component" value="Unassembled WGS sequence"/>
</dbReference>
<evidence type="ECO:0000256" key="3">
    <source>
        <dbReference type="ARBA" id="ARBA00012438"/>
    </source>
</evidence>
<sequence>MVINTKELAAENKKLKELNAMRTDLISLNAHQIRTDLSAAKWIIKMLLDGDYGNLTPEQEAALKKVYDSNEHAISLVSQMLSAGKAKSLKNLDEKYKFEKADIVPFLNSTITLFSAEARKKQIGLNFLNKGNKLPRVLIDRERLKIAIQNLIENAIKYNKPKGQVIISIKKSGSYLETAIKDTGIGISPENKEKIFDKFFRARNTEKTSGFGVGLGLWNSKKIIERHSGKIWVESALGKGSIFYFTIPIAKK</sequence>
<dbReference type="SMART" id="SM00388">
    <property type="entry name" value="HisKA"/>
    <property type="match status" value="1"/>
</dbReference>
<dbReference type="InterPro" id="IPR036890">
    <property type="entry name" value="HATPase_C_sf"/>
</dbReference>
<dbReference type="Pfam" id="PF02518">
    <property type="entry name" value="HATPase_c"/>
    <property type="match status" value="1"/>
</dbReference>
<evidence type="ECO:0000313" key="14">
    <source>
        <dbReference type="Proteomes" id="UP000178059"/>
    </source>
</evidence>
<evidence type="ECO:0000256" key="8">
    <source>
        <dbReference type="ARBA" id="ARBA00022777"/>
    </source>
</evidence>
<keyword evidence="10" id="KW-0902">Two-component regulatory system</keyword>
<protein>
    <recommendedName>
        <fullName evidence="3">histidine kinase</fullName>
        <ecNumber evidence="3">2.7.13.3</ecNumber>
    </recommendedName>
</protein>
<dbReference type="InterPro" id="IPR005467">
    <property type="entry name" value="His_kinase_dom"/>
</dbReference>
<dbReference type="InterPro" id="IPR036097">
    <property type="entry name" value="HisK_dim/P_sf"/>
</dbReference>
<dbReference type="PANTHER" id="PTHR43711">
    <property type="entry name" value="TWO-COMPONENT HISTIDINE KINASE"/>
    <property type="match status" value="1"/>
</dbReference>
<dbReference type="GO" id="GO:0000155">
    <property type="term" value="F:phosphorelay sensor kinase activity"/>
    <property type="evidence" value="ECO:0007669"/>
    <property type="project" value="InterPro"/>
</dbReference>
<dbReference type="GO" id="GO:0005524">
    <property type="term" value="F:ATP binding"/>
    <property type="evidence" value="ECO:0007669"/>
    <property type="project" value="UniProtKB-KW"/>
</dbReference>
<dbReference type="InterPro" id="IPR003594">
    <property type="entry name" value="HATPase_dom"/>
</dbReference>
<name>A0A1F6VLM3_9BACT</name>
<keyword evidence="6" id="KW-0808">Transferase</keyword>
<gene>
    <name evidence="13" type="ORF">A2824_03355</name>
</gene>
<dbReference type="EMBL" id="MFTT01000003">
    <property type="protein sequence ID" value="OGI70571.1"/>
    <property type="molecule type" value="Genomic_DNA"/>
</dbReference>
<dbReference type="Pfam" id="PF00512">
    <property type="entry name" value="HisKA"/>
    <property type="match status" value="1"/>
</dbReference>
<dbReference type="SMART" id="SM00387">
    <property type="entry name" value="HATPase_c"/>
    <property type="match status" value="1"/>
</dbReference>
<keyword evidence="11" id="KW-0472">Membrane</keyword>
<evidence type="ECO:0000256" key="9">
    <source>
        <dbReference type="ARBA" id="ARBA00022840"/>
    </source>
</evidence>
<evidence type="ECO:0000256" key="10">
    <source>
        <dbReference type="ARBA" id="ARBA00023012"/>
    </source>
</evidence>
<dbReference type="AlphaFoldDB" id="A0A1F6VLM3"/>
<evidence type="ECO:0000256" key="11">
    <source>
        <dbReference type="ARBA" id="ARBA00023136"/>
    </source>
</evidence>
<accession>A0A1F6VLM3</accession>
<dbReference type="SUPFAM" id="SSF55874">
    <property type="entry name" value="ATPase domain of HSP90 chaperone/DNA topoisomerase II/histidine kinase"/>
    <property type="match status" value="1"/>
</dbReference>
<dbReference type="STRING" id="1801743.A2824_03355"/>
<dbReference type="EC" id="2.7.13.3" evidence="3"/>
<keyword evidence="4" id="KW-1003">Cell membrane</keyword>
<keyword evidence="5" id="KW-0597">Phosphoprotein</keyword>
<evidence type="ECO:0000256" key="2">
    <source>
        <dbReference type="ARBA" id="ARBA00004236"/>
    </source>
</evidence>
<dbReference type="GO" id="GO:0005886">
    <property type="term" value="C:plasma membrane"/>
    <property type="evidence" value="ECO:0007669"/>
    <property type="project" value="UniProtKB-SubCell"/>
</dbReference>
<evidence type="ECO:0000259" key="12">
    <source>
        <dbReference type="PROSITE" id="PS50109"/>
    </source>
</evidence>
<reference evidence="13 14" key="1">
    <citation type="journal article" date="2016" name="Nat. Commun.">
        <title>Thousands of microbial genomes shed light on interconnected biogeochemical processes in an aquifer system.</title>
        <authorList>
            <person name="Anantharaman K."/>
            <person name="Brown C.T."/>
            <person name="Hug L.A."/>
            <person name="Sharon I."/>
            <person name="Castelle C.J."/>
            <person name="Probst A.J."/>
            <person name="Thomas B.C."/>
            <person name="Singh A."/>
            <person name="Wilkins M.J."/>
            <person name="Karaoz U."/>
            <person name="Brodie E.L."/>
            <person name="Williams K.H."/>
            <person name="Hubbard S.S."/>
            <person name="Banfield J.F."/>
        </authorList>
    </citation>
    <scope>NUCLEOTIDE SEQUENCE [LARGE SCALE GENOMIC DNA]</scope>
</reference>